<feature type="transmembrane region" description="Helical" evidence="2">
    <location>
        <begin position="124"/>
        <end position="146"/>
    </location>
</feature>
<dbReference type="AlphaFoldDB" id="A0A1T4Q5W5"/>
<dbReference type="STRING" id="263852.SAMN02745116_02068"/>
<evidence type="ECO:0000313" key="4">
    <source>
        <dbReference type="EMBL" id="SJZ99152.1"/>
    </source>
</evidence>
<dbReference type="Pfam" id="PF13240">
    <property type="entry name" value="Zn_Ribbon_1"/>
    <property type="match status" value="1"/>
</dbReference>
<keyword evidence="2" id="KW-0812">Transmembrane</keyword>
<keyword evidence="5" id="KW-1185">Reference proteome</keyword>
<accession>A0A1T4Q5W5</accession>
<organism evidence="4 5">
    <name type="scientific">Pilibacter termitis</name>
    <dbReference type="NCBI Taxonomy" id="263852"/>
    <lineage>
        <taxon>Bacteria</taxon>
        <taxon>Bacillati</taxon>
        <taxon>Bacillota</taxon>
        <taxon>Bacilli</taxon>
        <taxon>Lactobacillales</taxon>
        <taxon>Enterococcaceae</taxon>
        <taxon>Pilibacter</taxon>
    </lineage>
</organism>
<evidence type="ECO:0000259" key="3">
    <source>
        <dbReference type="Pfam" id="PF13240"/>
    </source>
</evidence>
<evidence type="ECO:0000256" key="2">
    <source>
        <dbReference type="SAM" id="Phobius"/>
    </source>
</evidence>
<gene>
    <name evidence="4" type="ORF">SAMN02745116_02068</name>
</gene>
<proteinExistence type="predicted"/>
<feature type="compositionally biased region" description="Acidic residues" evidence="1">
    <location>
        <begin position="50"/>
        <end position="59"/>
    </location>
</feature>
<feature type="domain" description="Zinc-ribbon" evidence="3">
    <location>
        <begin position="4"/>
        <end position="24"/>
    </location>
</feature>
<dbReference type="InterPro" id="IPR026870">
    <property type="entry name" value="Zinc_ribbon_dom"/>
</dbReference>
<evidence type="ECO:0000313" key="5">
    <source>
        <dbReference type="Proteomes" id="UP000190328"/>
    </source>
</evidence>
<reference evidence="5" key="1">
    <citation type="submission" date="2017-02" db="EMBL/GenBank/DDBJ databases">
        <authorList>
            <person name="Varghese N."/>
            <person name="Submissions S."/>
        </authorList>
    </citation>
    <scope>NUCLEOTIDE SEQUENCE [LARGE SCALE GENOMIC DNA]</scope>
    <source>
        <strain evidence="5">ATCC BAA-1030</strain>
    </source>
</reference>
<dbReference type="RefSeq" id="WP_078807986.1">
    <property type="nucleotide sequence ID" value="NZ_FUXI01000026.1"/>
</dbReference>
<keyword evidence="2" id="KW-1133">Transmembrane helix</keyword>
<feature type="transmembrane region" description="Helical" evidence="2">
    <location>
        <begin position="175"/>
        <end position="203"/>
    </location>
</feature>
<name>A0A1T4Q5W5_9ENTE</name>
<sequence>MKNCLKCGEEIAENSLFCTFCGAKQVVEESEETVVSETIEEVAESSVQEETTETTETEEVDKSVEKQAVSAEKTLEQTIVQPTLEQQPTVSATSTISQESKLPKWNWGAAGLGWIWGVGNNVPIMLLGLLPFGNIVMMIVGGIKGYEWLLERNKHKYSTVDEMLKDQKTWNTMGIVFFVLNVLYLIFIIVLVFIYIAIIIAVIREGNFNDYDYNGFDDY</sequence>
<dbReference type="EMBL" id="FUXI01000026">
    <property type="protein sequence ID" value="SJZ99152.1"/>
    <property type="molecule type" value="Genomic_DNA"/>
</dbReference>
<feature type="region of interest" description="Disordered" evidence="1">
    <location>
        <begin position="41"/>
        <end position="61"/>
    </location>
</feature>
<dbReference type="Proteomes" id="UP000190328">
    <property type="component" value="Unassembled WGS sequence"/>
</dbReference>
<keyword evidence="2" id="KW-0472">Membrane</keyword>
<protein>
    <recommendedName>
        <fullName evidence="3">Zinc-ribbon domain-containing protein</fullName>
    </recommendedName>
</protein>
<dbReference type="OrthoDB" id="9815959at2"/>
<evidence type="ECO:0000256" key="1">
    <source>
        <dbReference type="SAM" id="MobiDB-lite"/>
    </source>
</evidence>